<feature type="transmembrane region" description="Helical" evidence="7">
    <location>
        <begin position="449"/>
        <end position="468"/>
    </location>
</feature>
<reference evidence="9 10" key="1">
    <citation type="journal article" date="2024" name="Nat. Commun.">
        <title>Phylogenomics reveals the evolutionary origins of lichenization in chlorophyte algae.</title>
        <authorList>
            <person name="Puginier C."/>
            <person name="Libourel C."/>
            <person name="Otte J."/>
            <person name="Skaloud P."/>
            <person name="Haon M."/>
            <person name="Grisel S."/>
            <person name="Petersen M."/>
            <person name="Berrin J.G."/>
            <person name="Delaux P.M."/>
            <person name="Dal Grande F."/>
            <person name="Keller J."/>
        </authorList>
    </citation>
    <scope>NUCLEOTIDE SEQUENCE [LARGE SCALE GENOMIC DNA]</scope>
    <source>
        <strain evidence="9 10">SAG 2036</strain>
    </source>
</reference>
<evidence type="ECO:0000313" key="10">
    <source>
        <dbReference type="Proteomes" id="UP001465755"/>
    </source>
</evidence>
<keyword evidence="8" id="KW-0732">Signal</keyword>
<evidence type="ECO:0000256" key="2">
    <source>
        <dbReference type="ARBA" id="ARBA00005697"/>
    </source>
</evidence>
<evidence type="ECO:0000256" key="3">
    <source>
        <dbReference type="ARBA" id="ARBA00022448"/>
    </source>
</evidence>
<keyword evidence="4 7" id="KW-0812">Transmembrane</keyword>
<feature type="transmembrane region" description="Helical" evidence="7">
    <location>
        <begin position="142"/>
        <end position="159"/>
    </location>
</feature>
<keyword evidence="10" id="KW-1185">Reference proteome</keyword>
<feature type="transmembrane region" description="Helical" evidence="7">
    <location>
        <begin position="260"/>
        <end position="277"/>
    </location>
</feature>
<name>A0AAW1NTF8_9CHLO</name>
<organism evidence="9 10">
    <name type="scientific">Symbiochloris irregularis</name>
    <dbReference type="NCBI Taxonomy" id="706552"/>
    <lineage>
        <taxon>Eukaryota</taxon>
        <taxon>Viridiplantae</taxon>
        <taxon>Chlorophyta</taxon>
        <taxon>core chlorophytes</taxon>
        <taxon>Trebouxiophyceae</taxon>
        <taxon>Trebouxiales</taxon>
        <taxon>Trebouxiaceae</taxon>
        <taxon>Symbiochloris</taxon>
    </lineage>
</organism>
<comment type="subcellular location">
    <subcellularLocation>
        <location evidence="1">Endomembrane system</location>
        <topology evidence="1">Multi-pass membrane protein</topology>
    </subcellularLocation>
</comment>
<feature type="transmembrane region" description="Helical" evidence="7">
    <location>
        <begin position="235"/>
        <end position="253"/>
    </location>
</feature>
<feature type="transmembrane region" description="Helical" evidence="7">
    <location>
        <begin position="111"/>
        <end position="130"/>
    </location>
</feature>
<proteinExistence type="inferred from homology"/>
<dbReference type="GO" id="GO:0005345">
    <property type="term" value="F:purine nucleobase transmembrane transporter activity"/>
    <property type="evidence" value="ECO:0007669"/>
    <property type="project" value="TreeGrafter"/>
</dbReference>
<dbReference type="InterPro" id="IPR006043">
    <property type="entry name" value="NCS2"/>
</dbReference>
<dbReference type="InterPro" id="IPR045018">
    <property type="entry name" value="Azg-like"/>
</dbReference>
<keyword evidence="6 7" id="KW-0472">Membrane</keyword>
<comment type="caution">
    <text evidence="9">The sequence shown here is derived from an EMBL/GenBank/DDBJ whole genome shotgun (WGS) entry which is preliminary data.</text>
</comment>
<dbReference type="PANTHER" id="PTHR43337:SF1">
    <property type="entry name" value="XANTHINE_URACIL PERMEASE C887.17-RELATED"/>
    <property type="match status" value="1"/>
</dbReference>
<dbReference type="PANTHER" id="PTHR43337">
    <property type="entry name" value="XANTHINE/URACIL PERMEASE C887.17-RELATED"/>
    <property type="match status" value="1"/>
</dbReference>
<evidence type="ECO:0000256" key="5">
    <source>
        <dbReference type="ARBA" id="ARBA00022989"/>
    </source>
</evidence>
<evidence type="ECO:0000256" key="7">
    <source>
        <dbReference type="SAM" id="Phobius"/>
    </source>
</evidence>
<dbReference type="GO" id="GO:0015854">
    <property type="term" value="P:guanine transport"/>
    <property type="evidence" value="ECO:0007669"/>
    <property type="project" value="TreeGrafter"/>
</dbReference>
<feature type="transmembrane region" description="Helical" evidence="7">
    <location>
        <begin position="480"/>
        <end position="507"/>
    </location>
</feature>
<evidence type="ECO:0000256" key="6">
    <source>
        <dbReference type="ARBA" id="ARBA00023136"/>
    </source>
</evidence>
<accession>A0AAW1NTF8</accession>
<dbReference type="GO" id="GO:0012505">
    <property type="term" value="C:endomembrane system"/>
    <property type="evidence" value="ECO:0007669"/>
    <property type="project" value="UniProtKB-SubCell"/>
</dbReference>
<evidence type="ECO:0000256" key="4">
    <source>
        <dbReference type="ARBA" id="ARBA00022692"/>
    </source>
</evidence>
<protein>
    <submittedName>
        <fullName evidence="9">Uncharacterized protein</fullName>
    </submittedName>
</protein>
<dbReference type="GO" id="GO:0005886">
    <property type="term" value="C:plasma membrane"/>
    <property type="evidence" value="ECO:0007669"/>
    <property type="project" value="TreeGrafter"/>
</dbReference>
<dbReference type="Proteomes" id="UP001465755">
    <property type="component" value="Unassembled WGS sequence"/>
</dbReference>
<dbReference type="Pfam" id="PF00860">
    <property type="entry name" value="Xan_ur_permease"/>
    <property type="match status" value="2"/>
</dbReference>
<evidence type="ECO:0000256" key="1">
    <source>
        <dbReference type="ARBA" id="ARBA00004127"/>
    </source>
</evidence>
<sequence length="599" mass="63564">MQVTFLTLAYIISVNSNIIADSGGPCGVDDYSGSDKSFGARFGDQGYLDCVSEVRKNLITATAAASMVGTFVMGGFANLPLALAPGMGLNAYFTYNVVGYYGSGSVPYKDALTAVFIEGWIFILLSITGARQLLIKLLPKTLSLSMATGIGLFLAHIGLQASEGLGVVTADGATLVTLGGCDVDYRAHPYYIRPNETSYATVCPADPTSFTADGVALPNLPAPGPNYQCIGGHKLHGAATWLGIAGFAIMVILMSRGFRGAIIVGVMFATIIAWIPGHGASYLGNTSNLPGGIGGTGPSRWSYFKKVVAAPTLDKTGLAFNFPGLGTGEVWIALVTFLYVDFFDTTGTLFSMANFINNFIPGMSLPSLQSLHACFIDDNKNFPRSVQAYCADGLAIVVGSMMGTSPCTTYIESATGIQSGGRTGVTALVVCFYYFLCLFFAPILASIPVFATGPALILVGALMMINVVKIPWEDILHAVPAFLTIVLMPLTYSIAYGVIGGLVAYIICSFTRKALDWGSAHTNGAFGTHNVKEDIEGPRTRERTNHLHPIVKPTKSMELPPDIPVNELEEMDIKMAAAERHPIEMSTAHDDSAHRTSPV</sequence>
<dbReference type="AlphaFoldDB" id="A0AAW1NTF8"/>
<evidence type="ECO:0000256" key="8">
    <source>
        <dbReference type="SAM" id="SignalP"/>
    </source>
</evidence>
<keyword evidence="3" id="KW-0813">Transport</keyword>
<comment type="similarity">
    <text evidence="2">Belongs to the nucleobase:cation symporter-2 (NCS2) (TC 2.A.40) family. Azg-like subfamily.</text>
</comment>
<keyword evidence="5 7" id="KW-1133">Transmembrane helix</keyword>
<evidence type="ECO:0000313" key="9">
    <source>
        <dbReference type="EMBL" id="KAK9793759.1"/>
    </source>
</evidence>
<feature type="chain" id="PRO_5043946007" evidence="8">
    <location>
        <begin position="17"/>
        <end position="599"/>
    </location>
</feature>
<feature type="signal peptide" evidence="8">
    <location>
        <begin position="1"/>
        <end position="16"/>
    </location>
</feature>
<dbReference type="EMBL" id="JALJOQ010000146">
    <property type="protein sequence ID" value="KAK9793759.1"/>
    <property type="molecule type" value="Genomic_DNA"/>
</dbReference>
<gene>
    <name evidence="9" type="ORF">WJX73_004292</name>
</gene>
<dbReference type="GO" id="GO:0015853">
    <property type="term" value="P:adenine transport"/>
    <property type="evidence" value="ECO:0007669"/>
    <property type="project" value="TreeGrafter"/>
</dbReference>